<keyword evidence="2 3" id="KW-0472">Membrane</keyword>
<keyword evidence="3" id="KW-1133">Transmembrane helix</keyword>
<organism evidence="4 5">
    <name type="scientific">Ceratodon purpureus</name>
    <name type="common">Fire moss</name>
    <name type="synonym">Dicranum purpureum</name>
    <dbReference type="NCBI Taxonomy" id="3225"/>
    <lineage>
        <taxon>Eukaryota</taxon>
        <taxon>Viridiplantae</taxon>
        <taxon>Streptophyta</taxon>
        <taxon>Embryophyta</taxon>
        <taxon>Bryophyta</taxon>
        <taxon>Bryophytina</taxon>
        <taxon>Bryopsida</taxon>
        <taxon>Dicranidae</taxon>
        <taxon>Pseudoditrichales</taxon>
        <taxon>Ditrichaceae</taxon>
        <taxon>Ceratodon</taxon>
    </lineage>
</organism>
<dbReference type="InterPro" id="IPR044839">
    <property type="entry name" value="NDR1-like"/>
</dbReference>
<keyword evidence="5" id="KW-1185">Reference proteome</keyword>
<comment type="subcellular location">
    <subcellularLocation>
        <location evidence="1">Membrane</location>
    </subcellularLocation>
</comment>
<dbReference type="Proteomes" id="UP000822688">
    <property type="component" value="Chromosome 5"/>
</dbReference>
<gene>
    <name evidence="4" type="ORF">KC19_5G075000</name>
</gene>
<keyword evidence="3" id="KW-0812">Transmembrane</keyword>
<evidence type="ECO:0008006" key="6">
    <source>
        <dbReference type="Google" id="ProtNLM"/>
    </source>
</evidence>
<name>A0A8T0HYY7_CERPU</name>
<reference evidence="4" key="1">
    <citation type="submission" date="2020-06" db="EMBL/GenBank/DDBJ databases">
        <title>WGS assembly of Ceratodon purpureus strain R40.</title>
        <authorList>
            <person name="Carey S.B."/>
            <person name="Jenkins J."/>
            <person name="Shu S."/>
            <person name="Lovell J.T."/>
            <person name="Sreedasyam A."/>
            <person name="Maumus F."/>
            <person name="Tiley G.P."/>
            <person name="Fernandez-Pozo N."/>
            <person name="Barry K."/>
            <person name="Chen C."/>
            <person name="Wang M."/>
            <person name="Lipzen A."/>
            <person name="Daum C."/>
            <person name="Saski C.A."/>
            <person name="Payton A.C."/>
            <person name="Mcbreen J.C."/>
            <person name="Conrad R.E."/>
            <person name="Kollar L.M."/>
            <person name="Olsson S."/>
            <person name="Huttunen S."/>
            <person name="Landis J.B."/>
            <person name="Wickett N.J."/>
            <person name="Johnson M.G."/>
            <person name="Rensing S.A."/>
            <person name="Grimwood J."/>
            <person name="Schmutz J."/>
            <person name="Mcdaniel S.F."/>
        </authorList>
    </citation>
    <scope>NUCLEOTIDE SEQUENCE</scope>
    <source>
        <strain evidence="4">R40</strain>
    </source>
</reference>
<sequence>MEYFLMQDQQRTTLLNCPQFLDSYPSSTCDSVYATPYNNMESNNAGHRQHMMAYPAYYVESPSTVVDMSSVGYGYDEDHRTSERLTEPFSASLLSRSTSFLSNCTSEPVSLPDVSARLQSWCKSRPPSLVPNKWETCDEEAGFGTEENARSRCCDILKSFTLWLCLTVFLTTFLLALSTSMYWLICHPHAPSTIFKGVEFRRFNVHQGYDRTGVPTDMVSLESLVKLSFSNPSKHYGAFVSGATVGLSYLPRPIAHGQVPDFYQDCHSERDVVIKANSEYEPLYGAGPSLQQAILENRHIALGLTISVKSHVNLFGSLVKKHFTEIIACNVLLNPNTESVTATYCEPPRREESGDIRRLRRHSP</sequence>
<dbReference type="GO" id="GO:0098542">
    <property type="term" value="P:defense response to other organism"/>
    <property type="evidence" value="ECO:0007669"/>
    <property type="project" value="InterPro"/>
</dbReference>
<dbReference type="GO" id="GO:0005886">
    <property type="term" value="C:plasma membrane"/>
    <property type="evidence" value="ECO:0007669"/>
    <property type="project" value="TreeGrafter"/>
</dbReference>
<comment type="caution">
    <text evidence="4">The sequence shown here is derived from an EMBL/GenBank/DDBJ whole genome shotgun (WGS) entry which is preliminary data.</text>
</comment>
<evidence type="ECO:0000313" key="5">
    <source>
        <dbReference type="Proteomes" id="UP000822688"/>
    </source>
</evidence>
<dbReference type="AlphaFoldDB" id="A0A8T0HYY7"/>
<feature type="transmembrane region" description="Helical" evidence="3">
    <location>
        <begin position="160"/>
        <end position="185"/>
    </location>
</feature>
<dbReference type="PANTHER" id="PTHR31234:SF2">
    <property type="entry name" value="OS05G0199100 PROTEIN"/>
    <property type="match status" value="1"/>
</dbReference>
<evidence type="ECO:0000256" key="1">
    <source>
        <dbReference type="ARBA" id="ARBA00004370"/>
    </source>
</evidence>
<evidence type="ECO:0000256" key="2">
    <source>
        <dbReference type="ARBA" id="ARBA00023136"/>
    </source>
</evidence>
<protein>
    <recommendedName>
        <fullName evidence="6">Late embryogenesis abundant protein LEA-2 subgroup domain-containing protein</fullName>
    </recommendedName>
</protein>
<dbReference type="EMBL" id="CM026425">
    <property type="protein sequence ID" value="KAG0576374.1"/>
    <property type="molecule type" value="Genomic_DNA"/>
</dbReference>
<evidence type="ECO:0000256" key="3">
    <source>
        <dbReference type="SAM" id="Phobius"/>
    </source>
</evidence>
<dbReference type="PANTHER" id="PTHR31234">
    <property type="entry name" value="LATE EMBRYOGENESIS ABUNDANT (LEA) HYDROXYPROLINE-RICH GLYCOPROTEIN FAMILY"/>
    <property type="match status" value="1"/>
</dbReference>
<evidence type="ECO:0000313" key="4">
    <source>
        <dbReference type="EMBL" id="KAG0576374.1"/>
    </source>
</evidence>
<accession>A0A8T0HYY7</accession>
<proteinExistence type="predicted"/>